<protein>
    <submittedName>
        <fullName evidence="1">Uncharacterized protein</fullName>
    </submittedName>
</protein>
<accession>A0ABV9HAM4</accession>
<keyword evidence="2" id="KW-1185">Reference proteome</keyword>
<evidence type="ECO:0000313" key="2">
    <source>
        <dbReference type="Proteomes" id="UP001596042"/>
    </source>
</evidence>
<proteinExistence type="predicted"/>
<dbReference type="Proteomes" id="UP001596042">
    <property type="component" value="Unassembled WGS sequence"/>
</dbReference>
<reference evidence="2" key="1">
    <citation type="journal article" date="2019" name="Int. J. Syst. Evol. Microbiol.">
        <title>The Global Catalogue of Microorganisms (GCM) 10K type strain sequencing project: providing services to taxonomists for standard genome sequencing and annotation.</title>
        <authorList>
            <consortium name="The Broad Institute Genomics Platform"/>
            <consortium name="The Broad Institute Genome Sequencing Center for Infectious Disease"/>
            <person name="Wu L."/>
            <person name="Ma J."/>
        </authorList>
    </citation>
    <scope>NUCLEOTIDE SEQUENCE [LARGE SCALE GENOMIC DNA]</scope>
    <source>
        <strain evidence="2">CGMCC 1.15731</strain>
    </source>
</reference>
<organism evidence="1 2">
    <name type="scientific">Daeguia caeni</name>
    <dbReference type="NCBI Taxonomy" id="439612"/>
    <lineage>
        <taxon>Bacteria</taxon>
        <taxon>Pseudomonadati</taxon>
        <taxon>Pseudomonadota</taxon>
        <taxon>Alphaproteobacteria</taxon>
        <taxon>Hyphomicrobiales</taxon>
        <taxon>Brucellaceae</taxon>
        <taxon>Daeguia</taxon>
    </lineage>
</organism>
<comment type="caution">
    <text evidence="1">The sequence shown here is derived from an EMBL/GenBank/DDBJ whole genome shotgun (WGS) entry which is preliminary data.</text>
</comment>
<dbReference type="RefSeq" id="WP_374831044.1">
    <property type="nucleotide sequence ID" value="NZ_JBHEEZ010000006.1"/>
</dbReference>
<sequence>MAFEEIKAEIALLFREMVNQPEDAHEIREILREKLNALKASGMPLPEDLVELEQRIERDFGE</sequence>
<dbReference type="EMBL" id="JBHSEL010000125">
    <property type="protein sequence ID" value="MFC4626374.1"/>
    <property type="molecule type" value="Genomic_DNA"/>
</dbReference>
<evidence type="ECO:0000313" key="1">
    <source>
        <dbReference type="EMBL" id="MFC4626374.1"/>
    </source>
</evidence>
<gene>
    <name evidence="1" type="ORF">ACFO1V_14370</name>
</gene>
<name>A0ABV9HAM4_9HYPH</name>